<dbReference type="OrthoDB" id="3650064at2759"/>
<sequence>MDCVDDMEDLTSRVQDLPPELFSRIYEFVTAVEPNLIVEISSTYRPPPILQLDRTSREQVATQYYSRGTIFRFTTVKRQFVVKWLASVPPQSRLLIDRIEVGHGQERWIPDMAQYHAERMAGLAKKRGLVLGDRLFHASYDMAVGYIGSRHRPKVKKV</sequence>
<keyword evidence="2" id="KW-1185">Reference proteome</keyword>
<proteinExistence type="predicted"/>
<evidence type="ECO:0000313" key="1">
    <source>
        <dbReference type="EMBL" id="PPJ50768.1"/>
    </source>
</evidence>
<name>A0A2S6BTG5_9PEZI</name>
<comment type="caution">
    <text evidence="1">The sequence shown here is derived from an EMBL/GenBank/DDBJ whole genome shotgun (WGS) entry which is preliminary data.</text>
</comment>
<reference evidence="2" key="1">
    <citation type="journal article" date="2017" name="bioRxiv">
        <title>Conservation of a gene cluster reveals novel cercosporin biosynthetic mechanisms and extends production to the genus Colletotrichum.</title>
        <authorList>
            <person name="de Jonge R."/>
            <person name="Ebert M.K."/>
            <person name="Huitt-Roehl C.R."/>
            <person name="Pal P."/>
            <person name="Suttle J.C."/>
            <person name="Spanner R.E."/>
            <person name="Neubauer J.D."/>
            <person name="Jurick W.M.II."/>
            <person name="Stott K.A."/>
            <person name="Secor G.A."/>
            <person name="Thomma B.P.H.J."/>
            <person name="Van de Peer Y."/>
            <person name="Townsend C.A."/>
            <person name="Bolton M.D."/>
        </authorList>
    </citation>
    <scope>NUCLEOTIDE SEQUENCE [LARGE SCALE GENOMIC DNA]</scope>
    <source>
        <strain evidence="2">CBS538.71</strain>
    </source>
</reference>
<evidence type="ECO:0000313" key="2">
    <source>
        <dbReference type="Proteomes" id="UP000237631"/>
    </source>
</evidence>
<accession>A0A2S6BTG5</accession>
<dbReference type="AlphaFoldDB" id="A0A2S6BTG5"/>
<dbReference type="Proteomes" id="UP000237631">
    <property type="component" value="Unassembled WGS sequence"/>
</dbReference>
<organism evidence="1 2">
    <name type="scientific">Cercospora berteroae</name>
    <dbReference type="NCBI Taxonomy" id="357750"/>
    <lineage>
        <taxon>Eukaryota</taxon>
        <taxon>Fungi</taxon>
        <taxon>Dikarya</taxon>
        <taxon>Ascomycota</taxon>
        <taxon>Pezizomycotina</taxon>
        <taxon>Dothideomycetes</taxon>
        <taxon>Dothideomycetidae</taxon>
        <taxon>Mycosphaerellales</taxon>
        <taxon>Mycosphaerellaceae</taxon>
        <taxon>Cercospora</taxon>
    </lineage>
</organism>
<evidence type="ECO:0008006" key="3">
    <source>
        <dbReference type="Google" id="ProtNLM"/>
    </source>
</evidence>
<gene>
    <name evidence="1" type="ORF">CBER1_07478</name>
</gene>
<protein>
    <recommendedName>
        <fullName evidence="3">F-box domain-containing protein</fullName>
    </recommendedName>
</protein>
<dbReference type="EMBL" id="PNEN01001776">
    <property type="protein sequence ID" value="PPJ50768.1"/>
    <property type="molecule type" value="Genomic_DNA"/>
</dbReference>